<dbReference type="Gene3D" id="3.10.20.90">
    <property type="entry name" value="Phosphatidylinositol 3-kinase Catalytic Subunit, Chain A, domain 1"/>
    <property type="match status" value="2"/>
</dbReference>
<name>A0A8D0AYR8_SANLU</name>
<reference evidence="2" key="2">
    <citation type="submission" date="2025-09" db="UniProtKB">
        <authorList>
            <consortium name="Ensembl"/>
        </authorList>
    </citation>
    <scope>IDENTIFICATION</scope>
</reference>
<accession>A0A8D0AYR8</accession>
<dbReference type="InterPro" id="IPR000626">
    <property type="entry name" value="Ubiquitin-like_dom"/>
</dbReference>
<dbReference type="PANTHER" id="PTHR46885:SF1">
    <property type="entry name" value="PROTEIN ANKUB1"/>
    <property type="match status" value="1"/>
</dbReference>
<feature type="domain" description="Ubiquitin-like" evidence="1">
    <location>
        <begin position="14"/>
        <end position="72"/>
    </location>
</feature>
<dbReference type="Proteomes" id="UP000694568">
    <property type="component" value="Unplaced"/>
</dbReference>
<evidence type="ECO:0000313" key="2">
    <source>
        <dbReference type="Ensembl" id="ENSSLUP00000061134.1"/>
    </source>
</evidence>
<keyword evidence="3" id="KW-1185">Reference proteome</keyword>
<dbReference type="Ensembl" id="ENSSLUT00000062856.1">
    <property type="protein sequence ID" value="ENSSLUP00000061134.1"/>
    <property type="gene ID" value="ENSSLUG00000026031.1"/>
</dbReference>
<dbReference type="CDD" id="cd17050">
    <property type="entry name" value="Ubl1_ANKUB1"/>
    <property type="match status" value="1"/>
</dbReference>
<reference evidence="2" key="1">
    <citation type="submission" date="2025-08" db="UniProtKB">
        <authorList>
            <consortium name="Ensembl"/>
        </authorList>
    </citation>
    <scope>IDENTIFICATION</scope>
</reference>
<dbReference type="PROSITE" id="PS50053">
    <property type="entry name" value="UBIQUITIN_2"/>
    <property type="match status" value="2"/>
</dbReference>
<proteinExistence type="predicted"/>
<dbReference type="GeneTree" id="ENSGT00390000007965"/>
<feature type="domain" description="Ubiquitin-like" evidence="1">
    <location>
        <begin position="110"/>
        <end position="158"/>
    </location>
</feature>
<dbReference type="InterPro" id="IPR029071">
    <property type="entry name" value="Ubiquitin-like_domsf"/>
</dbReference>
<dbReference type="PANTHER" id="PTHR46885">
    <property type="entry name" value="PROTEIN ANKUB1"/>
    <property type="match status" value="1"/>
</dbReference>
<dbReference type="InterPro" id="IPR042788">
    <property type="entry name" value="ANKUB1"/>
</dbReference>
<gene>
    <name evidence="2" type="primary">LOC116055386</name>
</gene>
<dbReference type="SUPFAM" id="SSF54236">
    <property type="entry name" value="Ubiquitin-like"/>
    <property type="match status" value="2"/>
</dbReference>
<dbReference type="AlphaFoldDB" id="A0A8D0AYR8"/>
<protein>
    <submittedName>
        <fullName evidence="2">Ankyrin repeat and ubiquitin domain containing 1</fullName>
    </submittedName>
</protein>
<evidence type="ECO:0000313" key="3">
    <source>
        <dbReference type="Proteomes" id="UP000694568"/>
    </source>
</evidence>
<evidence type="ECO:0000259" key="1">
    <source>
        <dbReference type="PROSITE" id="PS50053"/>
    </source>
</evidence>
<organism evidence="2 3">
    <name type="scientific">Sander lucioperca</name>
    <name type="common">Pike-perch</name>
    <name type="synonym">Perca lucioperca</name>
    <dbReference type="NCBI Taxonomy" id="283035"/>
    <lineage>
        <taxon>Eukaryota</taxon>
        <taxon>Metazoa</taxon>
        <taxon>Chordata</taxon>
        <taxon>Craniata</taxon>
        <taxon>Vertebrata</taxon>
        <taxon>Euteleostomi</taxon>
        <taxon>Actinopterygii</taxon>
        <taxon>Neopterygii</taxon>
        <taxon>Teleostei</taxon>
        <taxon>Neoteleostei</taxon>
        <taxon>Acanthomorphata</taxon>
        <taxon>Eupercaria</taxon>
        <taxon>Perciformes</taxon>
        <taxon>Percoidei</taxon>
        <taxon>Percidae</taxon>
        <taxon>Luciopercinae</taxon>
        <taxon>Sander</taxon>
    </lineage>
</organism>
<sequence length="205" mass="22966">MRVFICFEGSCEPFEVPPDQTVGAMKQMVKDNVLVHLSDGRQQQYLELSYGGAALQDSWALCDVGITSGSAIRCLIKVLKHEKGPVMRVFNAVTGETLPIMGSEALLHMSVARLKTVVSMQSGLPVSTFRLSTPAGVQLYDCNQLQDYAIEVGTTLRLDTWDGWVEFLQGCLLGHRMTVQSHLSEKKHYGIVWYFFLNCILIYRK</sequence>